<evidence type="ECO:0000313" key="2">
    <source>
        <dbReference type="Proteomes" id="UP000598174"/>
    </source>
</evidence>
<dbReference type="EMBL" id="BOMM01000049">
    <property type="protein sequence ID" value="GIE13470.1"/>
    <property type="molecule type" value="Genomic_DNA"/>
</dbReference>
<evidence type="ECO:0008006" key="3">
    <source>
        <dbReference type="Google" id="ProtNLM"/>
    </source>
</evidence>
<keyword evidence="2" id="KW-1185">Reference proteome</keyword>
<dbReference type="InterPro" id="IPR036390">
    <property type="entry name" value="WH_DNA-bd_sf"/>
</dbReference>
<dbReference type="AlphaFoldDB" id="A0A919MIA3"/>
<proteinExistence type="predicted"/>
<name>A0A919MIA3_9ACTN</name>
<protein>
    <recommendedName>
        <fullName evidence="3">HTH hxlR-type domain-containing protein</fullName>
    </recommendedName>
</protein>
<comment type="caution">
    <text evidence="1">The sequence shown here is derived from an EMBL/GenBank/DDBJ whole genome shotgun (WGS) entry which is preliminary data.</text>
</comment>
<gene>
    <name evidence="1" type="ORF">Afe05nite_53100</name>
</gene>
<accession>A0A919MIA3</accession>
<dbReference type="SUPFAM" id="SSF46785">
    <property type="entry name" value="Winged helix' DNA-binding domain"/>
    <property type="match status" value="1"/>
</dbReference>
<dbReference type="Proteomes" id="UP000598174">
    <property type="component" value="Unassembled WGS sequence"/>
</dbReference>
<organism evidence="1 2">
    <name type="scientific">Paractinoplanes ferrugineus</name>
    <dbReference type="NCBI Taxonomy" id="113564"/>
    <lineage>
        <taxon>Bacteria</taxon>
        <taxon>Bacillati</taxon>
        <taxon>Actinomycetota</taxon>
        <taxon>Actinomycetes</taxon>
        <taxon>Micromonosporales</taxon>
        <taxon>Micromonosporaceae</taxon>
        <taxon>Paractinoplanes</taxon>
    </lineage>
</organism>
<evidence type="ECO:0000313" key="1">
    <source>
        <dbReference type="EMBL" id="GIE13470.1"/>
    </source>
</evidence>
<sequence>MARYLSSRATCRLGGVKIDIEQLIRISDLFRFRWDPPILAVLAEAPFRFRALHGRLETHVGEHVDDNALTRSLYRLTRAGLVRVDTIRSGRRPIKTYSLSDKGREHLATYEALVAVYTHLRLPSAKCGGLCPVHERRPMERTEATDSMYVPNCQ</sequence>
<dbReference type="Gene3D" id="1.10.10.10">
    <property type="entry name" value="Winged helix-like DNA-binding domain superfamily/Winged helix DNA-binding domain"/>
    <property type="match status" value="1"/>
</dbReference>
<dbReference type="InterPro" id="IPR036388">
    <property type="entry name" value="WH-like_DNA-bd_sf"/>
</dbReference>
<reference evidence="1" key="1">
    <citation type="submission" date="2021-01" db="EMBL/GenBank/DDBJ databases">
        <title>Whole genome shotgun sequence of Actinoplanes ferrugineus NBRC 15555.</title>
        <authorList>
            <person name="Komaki H."/>
            <person name="Tamura T."/>
        </authorList>
    </citation>
    <scope>NUCLEOTIDE SEQUENCE</scope>
    <source>
        <strain evidence="1">NBRC 15555</strain>
    </source>
</reference>